<feature type="non-terminal residue" evidence="3">
    <location>
        <position position="289"/>
    </location>
</feature>
<feature type="domain" description="TonB-dependent receptor plug" evidence="2">
    <location>
        <begin position="135"/>
        <end position="236"/>
    </location>
</feature>
<dbReference type="GO" id="GO:0044718">
    <property type="term" value="P:siderophore transmembrane transport"/>
    <property type="evidence" value="ECO:0007669"/>
    <property type="project" value="TreeGrafter"/>
</dbReference>
<dbReference type="InterPro" id="IPR039426">
    <property type="entry name" value="TonB-dep_rcpt-like"/>
</dbReference>
<keyword evidence="1" id="KW-0732">Signal</keyword>
<gene>
    <name evidence="3" type="ORF">OBE_11164</name>
</gene>
<dbReference type="NCBIfam" id="TIGR04057">
    <property type="entry name" value="SusC_RagA_signa"/>
    <property type="match status" value="1"/>
</dbReference>
<dbReference type="PROSITE" id="PS52016">
    <property type="entry name" value="TONB_DEPENDENT_REC_3"/>
    <property type="match status" value="1"/>
</dbReference>
<dbReference type="FunFam" id="2.60.40.1120:FF:000003">
    <property type="entry name" value="Outer membrane protein Omp121"/>
    <property type="match status" value="1"/>
</dbReference>
<dbReference type="InterPro" id="IPR012910">
    <property type="entry name" value="Plug_dom"/>
</dbReference>
<dbReference type="AlphaFoldDB" id="K1TA95"/>
<dbReference type="InterPro" id="IPR023997">
    <property type="entry name" value="TonB-dep_OMP_SusC/RagA_CS"/>
</dbReference>
<comment type="caution">
    <text evidence="3">The sequence shown here is derived from an EMBL/GenBank/DDBJ whole genome shotgun (WGS) entry which is preliminary data.</text>
</comment>
<dbReference type="EMBL" id="AJWZ01007672">
    <property type="protein sequence ID" value="EKC56246.1"/>
    <property type="molecule type" value="Genomic_DNA"/>
</dbReference>
<keyword evidence="3" id="KW-0675">Receptor</keyword>
<dbReference type="GO" id="GO:0015344">
    <property type="term" value="F:siderophore uptake transmembrane transporter activity"/>
    <property type="evidence" value="ECO:0007669"/>
    <property type="project" value="TreeGrafter"/>
</dbReference>
<dbReference type="InterPro" id="IPR008969">
    <property type="entry name" value="CarboxyPept-like_regulatory"/>
</dbReference>
<sequence length="289" mass="30240">MNLNLKKSMLLVGALASLGLSYTTEAWAASPSQSVNAVQQAKKVTGNVSDAEGPIIGASVVEKGNPGNGTVTDLDGNFTLNVKPGATIVITYIGYQKQEIAVGNQSNLKVTMKTDDKTLDEVVVVGYGVQKKKLVTGATIEVKGDDIQKMNTTQVLGALQSQTPGVNIQANSGQPGDGFKISIRGAGTNGNTAPLYIIDGVAGDINSLNPADIERLDVLKDAASCAIYGSAAANGVILVTTKQGKQGKVQVTYDANVGWSNVYRLPQMLTAKQYMDVQNMVRYNSGAAQ</sequence>
<dbReference type="PANTHER" id="PTHR30069:SF29">
    <property type="entry name" value="HEMOGLOBIN AND HEMOGLOBIN-HAPTOGLOBIN-BINDING PROTEIN 1-RELATED"/>
    <property type="match status" value="1"/>
</dbReference>
<reference evidence="3" key="1">
    <citation type="journal article" date="2013" name="Environ. Microbiol.">
        <title>Microbiota from the distal guts of lean and obese adolescents exhibit partial functional redundancy besides clear differences in community structure.</title>
        <authorList>
            <person name="Ferrer M."/>
            <person name="Ruiz A."/>
            <person name="Lanza F."/>
            <person name="Haange S.B."/>
            <person name="Oberbach A."/>
            <person name="Till H."/>
            <person name="Bargiela R."/>
            <person name="Campoy C."/>
            <person name="Segura M.T."/>
            <person name="Richter M."/>
            <person name="von Bergen M."/>
            <person name="Seifert J."/>
            <person name="Suarez A."/>
        </authorList>
    </citation>
    <scope>NUCLEOTIDE SEQUENCE</scope>
</reference>
<evidence type="ECO:0000313" key="3">
    <source>
        <dbReference type="EMBL" id="EKC56246.1"/>
    </source>
</evidence>
<dbReference type="InterPro" id="IPR037066">
    <property type="entry name" value="Plug_dom_sf"/>
</dbReference>
<evidence type="ECO:0000256" key="1">
    <source>
        <dbReference type="ARBA" id="ARBA00022729"/>
    </source>
</evidence>
<proteinExistence type="predicted"/>
<dbReference type="Pfam" id="PF07715">
    <property type="entry name" value="Plug"/>
    <property type="match status" value="1"/>
</dbReference>
<protein>
    <submittedName>
        <fullName evidence="3">Secreted protein containing TonB-dependent receptor, plug domain protein</fullName>
    </submittedName>
</protein>
<evidence type="ECO:0000259" key="2">
    <source>
        <dbReference type="Pfam" id="PF07715"/>
    </source>
</evidence>
<dbReference type="Pfam" id="PF13715">
    <property type="entry name" value="CarbopepD_reg_2"/>
    <property type="match status" value="1"/>
</dbReference>
<dbReference type="SUPFAM" id="SSF56935">
    <property type="entry name" value="Porins"/>
    <property type="match status" value="1"/>
</dbReference>
<dbReference type="Gene3D" id="2.170.130.10">
    <property type="entry name" value="TonB-dependent receptor, plug domain"/>
    <property type="match status" value="1"/>
</dbReference>
<dbReference type="SUPFAM" id="SSF49464">
    <property type="entry name" value="Carboxypeptidase regulatory domain-like"/>
    <property type="match status" value="1"/>
</dbReference>
<dbReference type="PANTHER" id="PTHR30069">
    <property type="entry name" value="TONB-DEPENDENT OUTER MEMBRANE RECEPTOR"/>
    <property type="match status" value="1"/>
</dbReference>
<organism evidence="3">
    <name type="scientific">human gut metagenome</name>
    <dbReference type="NCBI Taxonomy" id="408170"/>
    <lineage>
        <taxon>unclassified sequences</taxon>
        <taxon>metagenomes</taxon>
        <taxon>organismal metagenomes</taxon>
    </lineage>
</organism>
<name>K1TA95_9ZZZZ</name>
<accession>K1TA95</accession>
<dbReference type="Gene3D" id="2.60.40.1120">
    <property type="entry name" value="Carboxypeptidase-like, regulatory domain"/>
    <property type="match status" value="1"/>
</dbReference>